<evidence type="ECO:0000313" key="2">
    <source>
        <dbReference type="EMBL" id="WZX30685.1"/>
    </source>
</evidence>
<reference evidence="3" key="1">
    <citation type="submission" date="2023-10" db="EMBL/GenBank/DDBJ databases">
        <title>Genome analysis and identification of Salinococcus sp. Bachu38 nov., a PGPR from the rhizosphere of Tamarix.</title>
        <authorList>
            <person name="Liang Z."/>
            <person name="Zhang X."/>
            <person name="Jia J."/>
            <person name="Chen X."/>
            <person name="Wang Y."/>
            <person name="Wang Q."/>
            <person name="Wang R."/>
        </authorList>
    </citation>
    <scope>NUCLEOTIDE SEQUENCE [LARGE SCALE GENOMIC DNA]</scope>
    <source>
        <strain evidence="3">Bachu38</strain>
    </source>
</reference>
<feature type="transmembrane region" description="Helical" evidence="1">
    <location>
        <begin position="99"/>
        <end position="120"/>
    </location>
</feature>
<feature type="transmembrane region" description="Helical" evidence="1">
    <location>
        <begin position="12"/>
        <end position="38"/>
    </location>
</feature>
<evidence type="ECO:0000256" key="1">
    <source>
        <dbReference type="SAM" id="Phobius"/>
    </source>
</evidence>
<accession>A0ABZ3CLH2</accession>
<dbReference type="Proteomes" id="UP001455384">
    <property type="component" value="Chromosome"/>
</dbReference>
<keyword evidence="1" id="KW-0812">Transmembrane</keyword>
<evidence type="ECO:0000313" key="3">
    <source>
        <dbReference type="Proteomes" id="UP001455384"/>
    </source>
</evidence>
<feature type="transmembrane region" description="Helical" evidence="1">
    <location>
        <begin position="50"/>
        <end position="68"/>
    </location>
</feature>
<dbReference type="InterPro" id="IPR046192">
    <property type="entry name" value="DUF6220"/>
</dbReference>
<dbReference type="EMBL" id="CP138333">
    <property type="protein sequence ID" value="WZX30685.1"/>
    <property type="molecule type" value="Genomic_DNA"/>
</dbReference>
<gene>
    <name evidence="2" type="ORF">RQP18_05685</name>
</gene>
<dbReference type="Pfam" id="PF19728">
    <property type="entry name" value="DUF6220"/>
    <property type="match status" value="1"/>
</dbReference>
<keyword evidence="1" id="KW-1133">Transmembrane helix</keyword>
<feature type="transmembrane region" description="Helical" evidence="1">
    <location>
        <begin position="75"/>
        <end position="93"/>
    </location>
</feature>
<dbReference type="RefSeq" id="WP_342389195.1">
    <property type="nucleotide sequence ID" value="NZ_CP138333.2"/>
</dbReference>
<sequence>MKKNSLRVRTARGIYLLLAVLFALCVTVQVFIAGMAVFDDPVHWMNHMMFVHMFGFNLPIIMLIFAFVGSMPRWVYWQLFGILVSVFLMYFTANIGIDGINALHTVFAILLSMLSVWIVVKNFKLVFGNEKEEML</sequence>
<proteinExistence type="predicted"/>
<organism evidence="2 3">
    <name type="scientific">Salinicoccus bachuensis</name>
    <dbReference type="NCBI Taxonomy" id="3136731"/>
    <lineage>
        <taxon>Bacteria</taxon>
        <taxon>Bacillati</taxon>
        <taxon>Bacillota</taxon>
        <taxon>Bacilli</taxon>
        <taxon>Bacillales</taxon>
        <taxon>Staphylococcaceae</taxon>
        <taxon>Salinicoccus</taxon>
    </lineage>
</organism>
<keyword evidence="1" id="KW-0472">Membrane</keyword>
<name>A0ABZ3CLH2_9STAP</name>
<protein>
    <submittedName>
        <fullName evidence="2">DUF6220 domain-containing protein</fullName>
    </submittedName>
</protein>
<keyword evidence="3" id="KW-1185">Reference proteome</keyword>